<reference evidence="1 2" key="1">
    <citation type="journal article" date="2021" name="bioRxiv">
        <title>Chromosome-scale and haplotype-resolved genome assembly of a tetraploid potato cultivar.</title>
        <authorList>
            <person name="Sun H."/>
            <person name="Jiao W.-B."/>
            <person name="Krause K."/>
            <person name="Campoy J.A."/>
            <person name="Goel M."/>
            <person name="Folz-Donahue K."/>
            <person name="Kukat C."/>
            <person name="Huettel B."/>
            <person name="Schneeberger K."/>
        </authorList>
    </citation>
    <scope>NUCLEOTIDE SEQUENCE [LARGE SCALE GENOMIC DNA]</scope>
    <source>
        <strain evidence="1">SolTubOtavaFocal</strain>
        <tissue evidence="1">Leaves</tissue>
    </source>
</reference>
<comment type="caution">
    <text evidence="1">The sequence shown here is derived from an EMBL/GenBank/DDBJ whole genome shotgun (WGS) entry which is preliminary data.</text>
</comment>
<dbReference type="Proteomes" id="UP000826656">
    <property type="component" value="Unassembled WGS sequence"/>
</dbReference>
<dbReference type="EMBL" id="JAIVGD010000011">
    <property type="protein sequence ID" value="KAH0771693.1"/>
    <property type="molecule type" value="Genomic_DNA"/>
</dbReference>
<accession>A0ABQ7VTC0</accession>
<gene>
    <name evidence="1" type="ORF">KY290_015674</name>
</gene>
<name>A0ABQ7VTC0_SOLTU</name>
<sequence>MVKNGSDEGSLMKSGDVFLKDILREYKGKLYVPEQIFGANLSEEQEFEKNVEDLPKMSLVDFQKYMKFDKIKLLTFKEDSGASLGLRSRDFIVELKEMPGEKSLQRTKWAMKLDQSQAQALLEEYTGPRYEVEKQMMEIPVKVLWNLPLLSSGTEVNAVI</sequence>
<proteinExistence type="predicted"/>
<protein>
    <submittedName>
        <fullName evidence="1">Uncharacterized protein</fullName>
    </submittedName>
</protein>
<organism evidence="1 2">
    <name type="scientific">Solanum tuberosum</name>
    <name type="common">Potato</name>
    <dbReference type="NCBI Taxonomy" id="4113"/>
    <lineage>
        <taxon>Eukaryota</taxon>
        <taxon>Viridiplantae</taxon>
        <taxon>Streptophyta</taxon>
        <taxon>Embryophyta</taxon>
        <taxon>Tracheophyta</taxon>
        <taxon>Spermatophyta</taxon>
        <taxon>Magnoliopsida</taxon>
        <taxon>eudicotyledons</taxon>
        <taxon>Gunneridae</taxon>
        <taxon>Pentapetalae</taxon>
        <taxon>asterids</taxon>
        <taxon>lamiids</taxon>
        <taxon>Solanales</taxon>
        <taxon>Solanaceae</taxon>
        <taxon>Solanoideae</taxon>
        <taxon>Solaneae</taxon>
        <taxon>Solanum</taxon>
    </lineage>
</organism>
<evidence type="ECO:0000313" key="1">
    <source>
        <dbReference type="EMBL" id="KAH0771693.1"/>
    </source>
</evidence>
<keyword evidence="2" id="KW-1185">Reference proteome</keyword>
<evidence type="ECO:0000313" key="2">
    <source>
        <dbReference type="Proteomes" id="UP000826656"/>
    </source>
</evidence>